<evidence type="ECO:0008006" key="4">
    <source>
        <dbReference type="Google" id="ProtNLM"/>
    </source>
</evidence>
<name>A0A511DJL8_9PSEU</name>
<dbReference type="OrthoDB" id="74134at2"/>
<keyword evidence="1" id="KW-0472">Membrane</keyword>
<comment type="caution">
    <text evidence="2">The sequence shown here is derived from an EMBL/GenBank/DDBJ whole genome shotgun (WGS) entry which is preliminary data.</text>
</comment>
<feature type="transmembrane region" description="Helical" evidence="1">
    <location>
        <begin position="58"/>
        <end position="76"/>
    </location>
</feature>
<reference evidence="2 3" key="1">
    <citation type="submission" date="2019-07" db="EMBL/GenBank/DDBJ databases">
        <title>Whole genome shotgun sequence of Pseudonocardia sulfidoxydans NBRC 16205.</title>
        <authorList>
            <person name="Hosoyama A."/>
            <person name="Uohara A."/>
            <person name="Ohji S."/>
            <person name="Ichikawa N."/>
        </authorList>
    </citation>
    <scope>NUCLEOTIDE SEQUENCE [LARGE SCALE GENOMIC DNA]</scope>
    <source>
        <strain evidence="2 3">NBRC 16205</strain>
    </source>
</reference>
<keyword evidence="1" id="KW-1133">Transmembrane helix</keyword>
<proteinExistence type="predicted"/>
<evidence type="ECO:0000256" key="1">
    <source>
        <dbReference type="SAM" id="Phobius"/>
    </source>
</evidence>
<feature type="transmembrane region" description="Helical" evidence="1">
    <location>
        <begin position="83"/>
        <end position="101"/>
    </location>
</feature>
<dbReference type="Proteomes" id="UP000321685">
    <property type="component" value="Unassembled WGS sequence"/>
</dbReference>
<dbReference type="AlphaFoldDB" id="A0A511DJL8"/>
<sequence length="144" mass="15456">MNTRIVLRVGLLVLAATQAFVGLWALPAPRSFYDDFPAPGHSWVSALPPYNEHLVRDVGALSLALTVLLVAAAIWLDRRLVAITLVVFAVWTIPHVVFHSFHLHGFSALDATLQTAGFAVEVVVAAALAVVLVRSGRASVHSSE</sequence>
<feature type="transmembrane region" description="Helical" evidence="1">
    <location>
        <begin position="113"/>
        <end position="133"/>
    </location>
</feature>
<accession>A0A511DJL8</accession>
<evidence type="ECO:0000313" key="3">
    <source>
        <dbReference type="Proteomes" id="UP000321685"/>
    </source>
</evidence>
<keyword evidence="3" id="KW-1185">Reference proteome</keyword>
<protein>
    <recommendedName>
        <fullName evidence="4">DUF4345 domain-containing protein</fullName>
    </recommendedName>
</protein>
<dbReference type="EMBL" id="BJVJ01000037">
    <property type="protein sequence ID" value="GEL24617.1"/>
    <property type="molecule type" value="Genomic_DNA"/>
</dbReference>
<gene>
    <name evidence="2" type="ORF">PSU4_35710</name>
</gene>
<organism evidence="2 3">
    <name type="scientific">Pseudonocardia sulfidoxydans NBRC 16205</name>
    <dbReference type="NCBI Taxonomy" id="1223511"/>
    <lineage>
        <taxon>Bacteria</taxon>
        <taxon>Bacillati</taxon>
        <taxon>Actinomycetota</taxon>
        <taxon>Actinomycetes</taxon>
        <taxon>Pseudonocardiales</taxon>
        <taxon>Pseudonocardiaceae</taxon>
        <taxon>Pseudonocardia</taxon>
    </lineage>
</organism>
<evidence type="ECO:0000313" key="2">
    <source>
        <dbReference type="EMBL" id="GEL24617.1"/>
    </source>
</evidence>
<keyword evidence="1" id="KW-0812">Transmembrane</keyword>
<dbReference type="RefSeq" id="WP_147109713.1">
    <property type="nucleotide sequence ID" value="NZ_BJVJ01000037.1"/>
</dbReference>